<evidence type="ECO:0000313" key="1">
    <source>
        <dbReference type="Proteomes" id="UP000301870"/>
    </source>
</evidence>
<evidence type="ECO:0000313" key="2">
    <source>
        <dbReference type="RefSeq" id="XP_022816289.1"/>
    </source>
</evidence>
<dbReference type="RefSeq" id="XP_022816289.1">
    <property type="nucleotide sequence ID" value="XM_022960521.1"/>
</dbReference>
<protein>
    <submittedName>
        <fullName evidence="2">Uncharacterized protein LOC111349417</fullName>
    </submittedName>
</protein>
<gene>
    <name evidence="2" type="primary">LOC111349417</name>
</gene>
<sequence>MNEILAHITTCDKKSQVMEKVKQAMKKRYVPPHVINNIFGNRNPGRSMSAFIIEKMFQQRRPSPSHSELINKAIKKGLIAATDKDKLLASTCTTGSQTSMHYWNGKIIVF</sequence>
<organism evidence="1 2">
    <name type="scientific">Spodoptera litura</name>
    <name type="common">Asian cotton leafworm</name>
    <dbReference type="NCBI Taxonomy" id="69820"/>
    <lineage>
        <taxon>Eukaryota</taxon>
        <taxon>Metazoa</taxon>
        <taxon>Ecdysozoa</taxon>
        <taxon>Arthropoda</taxon>
        <taxon>Hexapoda</taxon>
        <taxon>Insecta</taxon>
        <taxon>Pterygota</taxon>
        <taxon>Neoptera</taxon>
        <taxon>Endopterygota</taxon>
        <taxon>Lepidoptera</taxon>
        <taxon>Glossata</taxon>
        <taxon>Ditrysia</taxon>
        <taxon>Noctuoidea</taxon>
        <taxon>Noctuidae</taxon>
        <taxon>Amphipyrinae</taxon>
        <taxon>Spodoptera</taxon>
    </lineage>
</organism>
<dbReference type="KEGG" id="sliu:111349417"/>
<proteinExistence type="predicted"/>
<reference evidence="2" key="1">
    <citation type="submission" date="2025-08" db="UniProtKB">
        <authorList>
            <consortium name="RefSeq"/>
        </authorList>
    </citation>
    <scope>IDENTIFICATION</scope>
    <source>
        <strain evidence="2">Ishihara</strain>
        <tissue evidence="2">Whole body</tissue>
    </source>
</reference>
<name>A0A9J7DU05_SPOLT</name>
<dbReference type="AlphaFoldDB" id="A0A9J7DU05"/>
<dbReference type="GeneID" id="111349417"/>
<keyword evidence="1" id="KW-1185">Reference proteome</keyword>
<accession>A0A9J7DU05</accession>
<dbReference type="Proteomes" id="UP000301870">
    <property type="component" value="Chromosome 9"/>
</dbReference>